<feature type="region of interest" description="Disordered" evidence="1">
    <location>
        <begin position="126"/>
        <end position="159"/>
    </location>
</feature>
<evidence type="ECO:0000313" key="2">
    <source>
        <dbReference type="EMBL" id="RPA88990.1"/>
    </source>
</evidence>
<evidence type="ECO:0000313" key="3">
    <source>
        <dbReference type="Proteomes" id="UP000276215"/>
    </source>
</evidence>
<accession>A0A3N4IXT3</accession>
<keyword evidence="3" id="KW-1185">Reference proteome</keyword>
<organism evidence="2 3">
    <name type="scientific">Choiromyces venosus 120613-1</name>
    <dbReference type="NCBI Taxonomy" id="1336337"/>
    <lineage>
        <taxon>Eukaryota</taxon>
        <taxon>Fungi</taxon>
        <taxon>Dikarya</taxon>
        <taxon>Ascomycota</taxon>
        <taxon>Pezizomycotina</taxon>
        <taxon>Pezizomycetes</taxon>
        <taxon>Pezizales</taxon>
        <taxon>Tuberaceae</taxon>
        <taxon>Choiromyces</taxon>
    </lineage>
</organism>
<protein>
    <submittedName>
        <fullName evidence="2">Uncharacterized protein</fullName>
    </submittedName>
</protein>
<feature type="compositionally biased region" description="Pro residues" evidence="1">
    <location>
        <begin position="131"/>
        <end position="156"/>
    </location>
</feature>
<sequence length="276" mass="30047">MSARQAKPSEKQSRPLQILIYTPQSGGIKGVPQTSEVFDVGGRAKDVAPGGSRMLEFTDGNGEILRIPEYTTHIIPHPASTPGKLKAYYQEPITTITTPAPPLYPNQNHPYPGRFLHCYPSHREPTFFHLPRPPPPPPPPPPAPPPPPLLPLPPQQQPQEFSMTTMTIPPISEEEWNMLISPEFPPQEMLGLELGSSAAEVAAVEVEEMLENSLPVFDNTGQQAQGWYEFLGAEGDEEGFWTKFLGDEGDSAGWDGEVQGEVQGGCNGGFEGSTEG</sequence>
<dbReference type="EMBL" id="ML120628">
    <property type="protein sequence ID" value="RPA88990.1"/>
    <property type="molecule type" value="Genomic_DNA"/>
</dbReference>
<dbReference type="OrthoDB" id="5414590at2759"/>
<gene>
    <name evidence="2" type="ORF">L873DRAFT_1823674</name>
</gene>
<dbReference type="Proteomes" id="UP000276215">
    <property type="component" value="Unassembled WGS sequence"/>
</dbReference>
<evidence type="ECO:0000256" key="1">
    <source>
        <dbReference type="SAM" id="MobiDB-lite"/>
    </source>
</evidence>
<name>A0A3N4IXT3_9PEZI</name>
<reference evidence="2 3" key="1">
    <citation type="journal article" date="2018" name="Nat. Ecol. Evol.">
        <title>Pezizomycetes genomes reveal the molecular basis of ectomycorrhizal truffle lifestyle.</title>
        <authorList>
            <person name="Murat C."/>
            <person name="Payen T."/>
            <person name="Noel B."/>
            <person name="Kuo A."/>
            <person name="Morin E."/>
            <person name="Chen J."/>
            <person name="Kohler A."/>
            <person name="Krizsan K."/>
            <person name="Balestrini R."/>
            <person name="Da Silva C."/>
            <person name="Montanini B."/>
            <person name="Hainaut M."/>
            <person name="Levati E."/>
            <person name="Barry K.W."/>
            <person name="Belfiori B."/>
            <person name="Cichocki N."/>
            <person name="Clum A."/>
            <person name="Dockter R.B."/>
            <person name="Fauchery L."/>
            <person name="Guy J."/>
            <person name="Iotti M."/>
            <person name="Le Tacon F."/>
            <person name="Lindquist E.A."/>
            <person name="Lipzen A."/>
            <person name="Malagnac F."/>
            <person name="Mello A."/>
            <person name="Molinier V."/>
            <person name="Miyauchi S."/>
            <person name="Poulain J."/>
            <person name="Riccioni C."/>
            <person name="Rubini A."/>
            <person name="Sitrit Y."/>
            <person name="Splivallo R."/>
            <person name="Traeger S."/>
            <person name="Wang M."/>
            <person name="Zifcakova L."/>
            <person name="Wipf D."/>
            <person name="Zambonelli A."/>
            <person name="Paolocci F."/>
            <person name="Nowrousian M."/>
            <person name="Ottonello S."/>
            <person name="Baldrian P."/>
            <person name="Spatafora J.W."/>
            <person name="Henrissat B."/>
            <person name="Nagy L.G."/>
            <person name="Aury J.M."/>
            <person name="Wincker P."/>
            <person name="Grigoriev I.V."/>
            <person name="Bonfante P."/>
            <person name="Martin F.M."/>
        </authorList>
    </citation>
    <scope>NUCLEOTIDE SEQUENCE [LARGE SCALE GENOMIC DNA]</scope>
    <source>
        <strain evidence="2 3">120613-1</strain>
    </source>
</reference>
<proteinExistence type="predicted"/>
<dbReference type="AlphaFoldDB" id="A0A3N4IXT3"/>